<proteinExistence type="predicted"/>
<dbReference type="Proteomes" id="UP001054945">
    <property type="component" value="Unassembled WGS sequence"/>
</dbReference>
<reference evidence="1 2" key="1">
    <citation type="submission" date="2021-06" db="EMBL/GenBank/DDBJ databases">
        <title>Caerostris extrusa draft genome.</title>
        <authorList>
            <person name="Kono N."/>
            <person name="Arakawa K."/>
        </authorList>
    </citation>
    <scope>NUCLEOTIDE SEQUENCE [LARGE SCALE GENOMIC DNA]</scope>
</reference>
<evidence type="ECO:0000313" key="1">
    <source>
        <dbReference type="EMBL" id="GIY90445.1"/>
    </source>
</evidence>
<comment type="caution">
    <text evidence="1">The sequence shown here is derived from an EMBL/GenBank/DDBJ whole genome shotgun (WGS) entry which is preliminary data.</text>
</comment>
<keyword evidence="2" id="KW-1185">Reference proteome</keyword>
<accession>A0AAV4X5F2</accession>
<name>A0AAV4X5F2_CAEEX</name>
<dbReference type="EMBL" id="BPLR01017319">
    <property type="protein sequence ID" value="GIY90445.1"/>
    <property type="molecule type" value="Genomic_DNA"/>
</dbReference>
<organism evidence="1 2">
    <name type="scientific">Caerostris extrusa</name>
    <name type="common">Bark spider</name>
    <name type="synonym">Caerostris bankana</name>
    <dbReference type="NCBI Taxonomy" id="172846"/>
    <lineage>
        <taxon>Eukaryota</taxon>
        <taxon>Metazoa</taxon>
        <taxon>Ecdysozoa</taxon>
        <taxon>Arthropoda</taxon>
        <taxon>Chelicerata</taxon>
        <taxon>Arachnida</taxon>
        <taxon>Araneae</taxon>
        <taxon>Araneomorphae</taxon>
        <taxon>Entelegynae</taxon>
        <taxon>Araneoidea</taxon>
        <taxon>Araneidae</taxon>
        <taxon>Caerostris</taxon>
    </lineage>
</organism>
<sequence length="109" mass="12263">MISRAEISKELQDEIGGCEAGLVLCKEILWGQGGSREANLRISCAFLPRHAIPRRFLFCPNGPPFLFGFSILQFCLQFGVFANGKVMTGCSTHSAEKYFQPERFLSRWT</sequence>
<gene>
    <name evidence="1" type="ORF">CEXT_274581</name>
</gene>
<protein>
    <submittedName>
        <fullName evidence="1">Uncharacterized protein</fullName>
    </submittedName>
</protein>
<evidence type="ECO:0000313" key="2">
    <source>
        <dbReference type="Proteomes" id="UP001054945"/>
    </source>
</evidence>
<dbReference type="AlphaFoldDB" id="A0AAV4X5F2"/>